<comment type="caution">
    <text evidence="2">The sequence shown here is derived from an EMBL/GenBank/DDBJ whole genome shotgun (WGS) entry which is preliminary data.</text>
</comment>
<proteinExistence type="predicted"/>
<evidence type="ECO:0000313" key="2">
    <source>
        <dbReference type="EMBL" id="GAY73537.1"/>
    </source>
</evidence>
<dbReference type="AlphaFoldDB" id="A0A401FMG7"/>
<accession>A0A401FMG7</accession>
<gene>
    <name evidence="2" type="ORF">NBRC111893_1683</name>
</gene>
<keyword evidence="1" id="KW-1133">Transmembrane helix</keyword>
<keyword evidence="1" id="KW-0812">Transmembrane</keyword>
<dbReference type="EMBL" id="BEXA01000003">
    <property type="protein sequence ID" value="GAY73537.1"/>
    <property type="molecule type" value="Genomic_DNA"/>
</dbReference>
<name>A0A401FMG7_9LACO</name>
<feature type="transmembrane region" description="Helical" evidence="1">
    <location>
        <begin position="12"/>
        <end position="34"/>
    </location>
</feature>
<evidence type="ECO:0000256" key="1">
    <source>
        <dbReference type="SAM" id="Phobius"/>
    </source>
</evidence>
<protein>
    <submittedName>
        <fullName evidence="2">Uncharacterized protein</fullName>
    </submittedName>
</protein>
<reference evidence="2 3" key="1">
    <citation type="submission" date="2017-11" db="EMBL/GenBank/DDBJ databases">
        <title>Draft Genome Sequence of Lactobacillus curieae NBRC 111893 isolated from Koso, a Japanese sugar-Vegetable Fermented Beverage.</title>
        <authorList>
            <person name="Chiou T.Y."/>
            <person name="Oshima K."/>
            <person name="Suda W."/>
            <person name="Hattori M."/>
            <person name="Takahashi T."/>
        </authorList>
    </citation>
    <scope>NUCLEOTIDE SEQUENCE [LARGE SCALE GENOMIC DNA]</scope>
    <source>
        <strain evidence="2 3">NBRC111893</strain>
    </source>
</reference>
<keyword evidence="1" id="KW-0472">Membrane</keyword>
<keyword evidence="3" id="KW-1185">Reference proteome</keyword>
<sequence length="39" mass="4353">MQIKALGINISLTVTMVASWRTATYIIILGGINYEQQKL</sequence>
<organism evidence="2 3">
    <name type="scientific">Lentilactobacillus kosonis</name>
    <dbReference type="NCBI Taxonomy" id="2810561"/>
    <lineage>
        <taxon>Bacteria</taxon>
        <taxon>Bacillati</taxon>
        <taxon>Bacillota</taxon>
        <taxon>Bacilli</taxon>
        <taxon>Lactobacillales</taxon>
        <taxon>Lactobacillaceae</taxon>
        <taxon>Lentilactobacillus</taxon>
    </lineage>
</organism>
<evidence type="ECO:0000313" key="3">
    <source>
        <dbReference type="Proteomes" id="UP000286974"/>
    </source>
</evidence>
<dbReference type="Proteomes" id="UP000286974">
    <property type="component" value="Unassembled WGS sequence"/>
</dbReference>